<accession>A0ABD3T2Q5</accession>
<organism evidence="1 2">
    <name type="scientific">Penstemon smallii</name>
    <dbReference type="NCBI Taxonomy" id="265156"/>
    <lineage>
        <taxon>Eukaryota</taxon>
        <taxon>Viridiplantae</taxon>
        <taxon>Streptophyta</taxon>
        <taxon>Embryophyta</taxon>
        <taxon>Tracheophyta</taxon>
        <taxon>Spermatophyta</taxon>
        <taxon>Magnoliopsida</taxon>
        <taxon>eudicotyledons</taxon>
        <taxon>Gunneridae</taxon>
        <taxon>Pentapetalae</taxon>
        <taxon>asterids</taxon>
        <taxon>lamiids</taxon>
        <taxon>Lamiales</taxon>
        <taxon>Plantaginaceae</taxon>
        <taxon>Cheloneae</taxon>
        <taxon>Penstemon</taxon>
    </lineage>
</organism>
<proteinExistence type="predicted"/>
<protein>
    <recommendedName>
        <fullName evidence="3">Ribosomal protein L32</fullName>
    </recommendedName>
</protein>
<evidence type="ECO:0000313" key="2">
    <source>
        <dbReference type="Proteomes" id="UP001634393"/>
    </source>
</evidence>
<name>A0ABD3T2Q5_9LAMI</name>
<dbReference type="AlphaFoldDB" id="A0ABD3T2Q5"/>
<evidence type="ECO:0000313" key="1">
    <source>
        <dbReference type="EMBL" id="KAL3831155.1"/>
    </source>
</evidence>
<gene>
    <name evidence="1" type="ORF">ACJIZ3_019957</name>
</gene>
<reference evidence="1 2" key="1">
    <citation type="submission" date="2024-12" db="EMBL/GenBank/DDBJ databases">
        <title>The unique morphological basis and parallel evolutionary history of personate flowers in Penstemon.</title>
        <authorList>
            <person name="Depatie T.H."/>
            <person name="Wessinger C.A."/>
        </authorList>
    </citation>
    <scope>NUCLEOTIDE SEQUENCE [LARGE SCALE GENOMIC DNA]</scope>
    <source>
        <strain evidence="1">WTNN_2</strain>
        <tissue evidence="1">Leaf</tissue>
    </source>
</reference>
<dbReference type="EMBL" id="JBJXBP010000005">
    <property type="protein sequence ID" value="KAL3831155.1"/>
    <property type="molecule type" value="Genomic_DNA"/>
</dbReference>
<sequence length="59" mass="6963">MSDLPRTSLQSNFSGLFYVRFSSSLYFAIYKLEIKFQFNSKLLGYSICKEFITLIYLMV</sequence>
<dbReference type="Proteomes" id="UP001634393">
    <property type="component" value="Unassembled WGS sequence"/>
</dbReference>
<evidence type="ECO:0008006" key="3">
    <source>
        <dbReference type="Google" id="ProtNLM"/>
    </source>
</evidence>
<keyword evidence="2" id="KW-1185">Reference proteome</keyword>
<comment type="caution">
    <text evidence="1">The sequence shown here is derived from an EMBL/GenBank/DDBJ whole genome shotgun (WGS) entry which is preliminary data.</text>
</comment>